<dbReference type="EMBL" id="NRHC01000020">
    <property type="protein sequence ID" value="RIY33922.1"/>
    <property type="molecule type" value="Genomic_DNA"/>
</dbReference>
<comment type="function">
    <text evidence="10">Catalyzes the NADPH-dependent reduction of ketopantoate into pantoic acid.</text>
</comment>
<dbReference type="UniPathway" id="UPA00028">
    <property type="reaction ID" value="UER00004"/>
</dbReference>
<comment type="pathway">
    <text evidence="1 10">Cofactor biosynthesis; (R)-pantothenate biosynthesis; (R)-pantoate from 3-methyl-2-oxobutanoate: step 2/2.</text>
</comment>
<dbReference type="RefSeq" id="WP_119524607.1">
    <property type="nucleotide sequence ID" value="NZ_NRHC01000020.1"/>
</dbReference>
<dbReference type="InterPro" id="IPR013332">
    <property type="entry name" value="KPR_N"/>
</dbReference>
<dbReference type="PANTHER" id="PTHR43765:SF2">
    <property type="entry name" value="2-DEHYDROPANTOATE 2-REDUCTASE"/>
    <property type="match status" value="1"/>
</dbReference>
<dbReference type="Gene3D" id="1.10.1040.10">
    <property type="entry name" value="N-(1-d-carboxylethyl)-l-norvaline Dehydrogenase, domain 2"/>
    <property type="match status" value="1"/>
</dbReference>
<comment type="similarity">
    <text evidence="2 10">Belongs to the ketopantoate reductase family.</text>
</comment>
<feature type="domain" description="Ketopantoate reductase C-terminal" evidence="12">
    <location>
        <begin position="177"/>
        <end position="305"/>
    </location>
</feature>
<comment type="caution">
    <text evidence="13">The sequence shown here is derived from an EMBL/GenBank/DDBJ whole genome shotgun (WGS) entry which is preliminary data.</text>
</comment>
<dbReference type="EC" id="1.1.1.169" evidence="3 10"/>
<evidence type="ECO:0000256" key="1">
    <source>
        <dbReference type="ARBA" id="ARBA00004994"/>
    </source>
</evidence>
<gene>
    <name evidence="13" type="ORF">CKF54_01965</name>
</gene>
<dbReference type="GO" id="GO:0008677">
    <property type="term" value="F:2-dehydropantoate 2-reductase activity"/>
    <property type="evidence" value="ECO:0007669"/>
    <property type="project" value="UniProtKB-EC"/>
</dbReference>
<protein>
    <recommendedName>
        <fullName evidence="4 10">2-dehydropantoate 2-reductase</fullName>
        <ecNumber evidence="3 10">1.1.1.169</ecNumber>
    </recommendedName>
    <alternativeName>
        <fullName evidence="8 10">Ketopantoate reductase</fullName>
    </alternativeName>
</protein>
<dbReference type="GO" id="GO:0015940">
    <property type="term" value="P:pantothenate biosynthetic process"/>
    <property type="evidence" value="ECO:0007669"/>
    <property type="project" value="UniProtKB-UniPathway"/>
</dbReference>
<keyword evidence="6 10" id="KW-0521">NADP</keyword>
<organism evidence="13 14">
    <name type="scientific">Psittacicella hinzii</name>
    <dbReference type="NCBI Taxonomy" id="2028575"/>
    <lineage>
        <taxon>Bacteria</taxon>
        <taxon>Pseudomonadati</taxon>
        <taxon>Pseudomonadota</taxon>
        <taxon>Gammaproteobacteria</taxon>
        <taxon>Pasteurellales</taxon>
        <taxon>Psittacicellaceae</taxon>
        <taxon>Psittacicella</taxon>
    </lineage>
</organism>
<dbReference type="InterPro" id="IPR050838">
    <property type="entry name" value="Ketopantoate_reductase"/>
</dbReference>
<proteinExistence type="inferred from homology"/>
<dbReference type="Gene3D" id="3.40.50.720">
    <property type="entry name" value="NAD(P)-binding Rossmann-like Domain"/>
    <property type="match status" value="1"/>
</dbReference>
<name>A0A3A1Y6P6_9GAMM</name>
<evidence type="ECO:0000256" key="4">
    <source>
        <dbReference type="ARBA" id="ARBA00019465"/>
    </source>
</evidence>
<dbReference type="InterPro" id="IPR008927">
    <property type="entry name" value="6-PGluconate_DH-like_C_sf"/>
</dbReference>
<dbReference type="InterPro" id="IPR036291">
    <property type="entry name" value="NAD(P)-bd_dom_sf"/>
</dbReference>
<evidence type="ECO:0000256" key="8">
    <source>
        <dbReference type="ARBA" id="ARBA00032024"/>
    </source>
</evidence>
<evidence type="ECO:0000259" key="11">
    <source>
        <dbReference type="Pfam" id="PF02558"/>
    </source>
</evidence>
<dbReference type="PANTHER" id="PTHR43765">
    <property type="entry name" value="2-DEHYDROPANTOATE 2-REDUCTASE-RELATED"/>
    <property type="match status" value="1"/>
</dbReference>
<evidence type="ECO:0000256" key="9">
    <source>
        <dbReference type="ARBA" id="ARBA00048793"/>
    </source>
</evidence>
<dbReference type="SUPFAM" id="SSF48179">
    <property type="entry name" value="6-phosphogluconate dehydrogenase C-terminal domain-like"/>
    <property type="match status" value="1"/>
</dbReference>
<dbReference type="OrthoDB" id="6530772at2"/>
<dbReference type="InterPro" id="IPR003710">
    <property type="entry name" value="ApbA"/>
</dbReference>
<dbReference type="AlphaFoldDB" id="A0A3A1Y6P6"/>
<dbReference type="InterPro" id="IPR013752">
    <property type="entry name" value="KPA_reductase"/>
</dbReference>
<accession>A0A3A1Y6P6</accession>
<dbReference type="NCBIfam" id="TIGR00745">
    <property type="entry name" value="apbA_panE"/>
    <property type="match status" value="1"/>
</dbReference>
<evidence type="ECO:0000256" key="5">
    <source>
        <dbReference type="ARBA" id="ARBA00022655"/>
    </source>
</evidence>
<keyword evidence="5 10" id="KW-0566">Pantothenate biosynthesis</keyword>
<dbReference type="Proteomes" id="UP000265691">
    <property type="component" value="Unassembled WGS sequence"/>
</dbReference>
<evidence type="ECO:0000313" key="13">
    <source>
        <dbReference type="EMBL" id="RIY33922.1"/>
    </source>
</evidence>
<dbReference type="Pfam" id="PF08546">
    <property type="entry name" value="ApbA_C"/>
    <property type="match status" value="1"/>
</dbReference>
<reference evidence="13 14" key="1">
    <citation type="submission" date="2017-08" db="EMBL/GenBank/DDBJ databases">
        <title>Reclassification of Bisgaard taxon 37 and 44.</title>
        <authorList>
            <person name="Christensen H."/>
        </authorList>
    </citation>
    <scope>NUCLEOTIDE SEQUENCE [LARGE SCALE GENOMIC DNA]</scope>
    <source>
        <strain evidence="13 14">B96_3</strain>
    </source>
</reference>
<evidence type="ECO:0000256" key="10">
    <source>
        <dbReference type="RuleBase" id="RU362068"/>
    </source>
</evidence>
<evidence type="ECO:0000256" key="3">
    <source>
        <dbReference type="ARBA" id="ARBA00013014"/>
    </source>
</evidence>
<dbReference type="GO" id="GO:0050661">
    <property type="term" value="F:NADP binding"/>
    <property type="evidence" value="ECO:0007669"/>
    <property type="project" value="TreeGrafter"/>
</dbReference>
<evidence type="ECO:0000256" key="2">
    <source>
        <dbReference type="ARBA" id="ARBA00007870"/>
    </source>
</evidence>
<evidence type="ECO:0000259" key="12">
    <source>
        <dbReference type="Pfam" id="PF08546"/>
    </source>
</evidence>
<dbReference type="Pfam" id="PF02558">
    <property type="entry name" value="ApbA"/>
    <property type="match status" value="1"/>
</dbReference>
<comment type="catalytic activity">
    <reaction evidence="9 10">
        <text>(R)-pantoate + NADP(+) = 2-dehydropantoate + NADPH + H(+)</text>
        <dbReference type="Rhea" id="RHEA:16233"/>
        <dbReference type="ChEBI" id="CHEBI:11561"/>
        <dbReference type="ChEBI" id="CHEBI:15378"/>
        <dbReference type="ChEBI" id="CHEBI:15980"/>
        <dbReference type="ChEBI" id="CHEBI:57783"/>
        <dbReference type="ChEBI" id="CHEBI:58349"/>
        <dbReference type="EC" id="1.1.1.169"/>
    </reaction>
</comment>
<keyword evidence="7 10" id="KW-0560">Oxidoreductase</keyword>
<evidence type="ECO:0000313" key="14">
    <source>
        <dbReference type="Proteomes" id="UP000265691"/>
    </source>
</evidence>
<keyword evidence="14" id="KW-1185">Reference proteome</keyword>
<evidence type="ECO:0000256" key="7">
    <source>
        <dbReference type="ARBA" id="ARBA00023002"/>
    </source>
</evidence>
<evidence type="ECO:0000256" key="6">
    <source>
        <dbReference type="ARBA" id="ARBA00022857"/>
    </source>
</evidence>
<sequence>MKILVAGSGAMGSCFGHVLHKGGNEVTLCDKWEENLEAVRSRGLIITDVDKREESPLKMYHPSEVTGDFDLVLLFAKSMYLEDMIQDIKHLVKENTKVLCLLNGLGHLETLRKYFADKNILMGVTVCTAKLLGPGDFLLSSHSNTEIKNIDPNEREACEAVIKAFNDSTMPATYSEDIAYSIWRKACLNGMTNSVCALLDINMRMQGQMDESKEIIRQIISEFAAAAALEGVHFNVDEFTEWGFTFLTPAFAGVDHYPSMWQDLVANKRATEIDYLNGYVARKLKAAGQWAPYCELITRFVHGKEKALGIPYTFVK</sequence>
<feature type="domain" description="Ketopantoate reductase N-terminal" evidence="11">
    <location>
        <begin position="3"/>
        <end position="150"/>
    </location>
</feature>
<dbReference type="InterPro" id="IPR013328">
    <property type="entry name" value="6PGD_dom2"/>
</dbReference>
<dbReference type="SUPFAM" id="SSF51735">
    <property type="entry name" value="NAD(P)-binding Rossmann-fold domains"/>
    <property type="match status" value="1"/>
</dbReference>
<dbReference type="GO" id="GO:0005737">
    <property type="term" value="C:cytoplasm"/>
    <property type="evidence" value="ECO:0007669"/>
    <property type="project" value="TreeGrafter"/>
</dbReference>